<dbReference type="OrthoDB" id="10414814at2759"/>
<dbReference type="KEGG" id="fox:FOXG_22431"/>
<dbReference type="GeneID" id="28960088"/>
<dbReference type="GeneID" id="28963137"/>
<dbReference type="VEuPathDB" id="FungiDB:FOXG_19276"/>
<dbReference type="EMBL" id="DS231729">
    <property type="protein sequence ID" value="KNB18951.1"/>
    <property type="molecule type" value="Genomic_DNA"/>
</dbReference>
<name>A0A0J9V077_FUSO4</name>
<dbReference type="VEuPathDB" id="FungiDB:FOXG_19382"/>
<evidence type="ECO:0000313" key="3">
    <source>
        <dbReference type="EMBL" id="KNB04725.1"/>
    </source>
</evidence>
<dbReference type="KEGG" id="fox:FOXG_19746"/>
<dbReference type="VEuPathDB" id="FungiDB:FOXG_22431"/>
<evidence type="ECO:0000313" key="6">
    <source>
        <dbReference type="Proteomes" id="UP000009097"/>
    </source>
</evidence>
<reference evidence="3" key="2">
    <citation type="journal article" date="2010" name="Nature">
        <title>Comparative genomics reveals mobile pathogenicity chromosomes in Fusarium.</title>
        <authorList>
            <person name="Ma L.J."/>
            <person name="van der Does H.C."/>
            <person name="Borkovich K.A."/>
            <person name="Coleman J.J."/>
            <person name="Daboussi M.J."/>
            <person name="Di Pietro A."/>
            <person name="Dufresne M."/>
            <person name="Freitag M."/>
            <person name="Grabherr M."/>
            <person name="Henrissat B."/>
            <person name="Houterman P.M."/>
            <person name="Kang S."/>
            <person name="Shim W.B."/>
            <person name="Woloshuk C."/>
            <person name="Xie X."/>
            <person name="Xu J.R."/>
            <person name="Antoniw J."/>
            <person name="Baker S.E."/>
            <person name="Bluhm B.H."/>
            <person name="Breakspear A."/>
            <person name="Brown D.W."/>
            <person name="Butchko R.A."/>
            <person name="Chapman S."/>
            <person name="Coulson R."/>
            <person name="Coutinho P.M."/>
            <person name="Danchin E.G."/>
            <person name="Diener A."/>
            <person name="Gale L.R."/>
            <person name="Gardiner D.M."/>
            <person name="Goff S."/>
            <person name="Hammond-Kosack K.E."/>
            <person name="Hilburn K."/>
            <person name="Hua-Van A."/>
            <person name="Jonkers W."/>
            <person name="Kazan K."/>
            <person name="Kodira C.D."/>
            <person name="Koehrsen M."/>
            <person name="Kumar L."/>
            <person name="Lee Y.H."/>
            <person name="Li L."/>
            <person name="Manners J.M."/>
            <person name="Miranda-Saavedra D."/>
            <person name="Mukherjee M."/>
            <person name="Park G."/>
            <person name="Park J."/>
            <person name="Park S.Y."/>
            <person name="Proctor R.H."/>
            <person name="Regev A."/>
            <person name="Ruiz-Roldan M.C."/>
            <person name="Sain D."/>
            <person name="Sakthikumar S."/>
            <person name="Sykes S."/>
            <person name="Schwartz D.C."/>
            <person name="Turgeon B.G."/>
            <person name="Wapinski I."/>
            <person name="Yoder O."/>
            <person name="Young S."/>
            <person name="Zeng Q."/>
            <person name="Zhou S."/>
            <person name="Galagan J."/>
            <person name="Cuomo C.A."/>
            <person name="Kistler H.C."/>
            <person name="Rep M."/>
        </authorList>
    </citation>
    <scope>NUCLEOTIDE SEQUENCE [LARGE SCALE GENOMIC DNA]</scope>
    <source>
        <strain evidence="3">4287</strain>
    </source>
</reference>
<gene>
    <name evidence="2" type="ORF">FOXG_19276</name>
    <name evidence="3" type="ORF">FOXG_19382</name>
    <name evidence="4" type="ORF">FOXG_19746</name>
    <name evidence="5" type="ORF">FOXG_22431</name>
</gene>
<sequence>MSRIEATGGMAGGVGKQTNKWPKDVDSDNEYSKNEKPAQDLLKMRTMMLTSSSCRGYWEAQSAGVMRPLVNVMEAAALGVRNMQYGDWRDERAGR</sequence>
<dbReference type="Proteomes" id="UP000009097">
    <property type="component" value="Unassembled WGS sequence"/>
</dbReference>
<dbReference type="RefSeq" id="XP_018244697.1">
    <property type="nucleotide sequence ID" value="XM_018400011.1"/>
</dbReference>
<dbReference type="GeneID" id="28960452"/>
<evidence type="ECO:0000256" key="1">
    <source>
        <dbReference type="SAM" id="MobiDB-lite"/>
    </source>
</evidence>
<feature type="compositionally biased region" description="Basic and acidic residues" evidence="1">
    <location>
        <begin position="21"/>
        <end position="38"/>
    </location>
</feature>
<dbReference type="EMBL" id="DS231702">
    <property type="protein sequence ID" value="KNB04364.1"/>
    <property type="molecule type" value="Genomic_DNA"/>
</dbReference>
<evidence type="ECO:0000313" key="2">
    <source>
        <dbReference type="EMBL" id="KNB04364.1"/>
    </source>
</evidence>
<dbReference type="KEGG" id="fox:FOXG_19382"/>
<evidence type="ECO:0000313" key="4">
    <source>
        <dbReference type="EMBL" id="KNB06652.1"/>
    </source>
</evidence>
<organism evidence="3 6">
    <name type="scientific">Fusarium oxysporum f. sp. lycopersici (strain 4287 / CBS 123668 / FGSC 9935 / NRRL 34936)</name>
    <name type="common">Fusarium vascular wilt of tomato</name>
    <dbReference type="NCBI Taxonomy" id="426428"/>
    <lineage>
        <taxon>Eukaryota</taxon>
        <taxon>Fungi</taxon>
        <taxon>Dikarya</taxon>
        <taxon>Ascomycota</taxon>
        <taxon>Pezizomycotina</taxon>
        <taxon>Sordariomycetes</taxon>
        <taxon>Hypocreomycetidae</taxon>
        <taxon>Hypocreales</taxon>
        <taxon>Nectriaceae</taxon>
        <taxon>Fusarium</taxon>
        <taxon>Fusarium oxysporum species complex</taxon>
    </lineage>
</organism>
<dbReference type="RefSeq" id="XP_018242409.1">
    <property type="nucleotide sequence ID" value="XM_018399472.1"/>
</dbReference>
<dbReference type="RefSeq" id="XP_018242770.1">
    <property type="nucleotide sequence ID" value="XM_018399595.1"/>
</dbReference>
<proteinExistence type="predicted"/>
<dbReference type="EMBL" id="DS231704">
    <property type="protein sequence ID" value="KNB06652.1"/>
    <property type="molecule type" value="Genomic_DNA"/>
</dbReference>
<dbReference type="AlphaFoldDB" id="A0A0J9V077"/>
<evidence type="ECO:0000313" key="5">
    <source>
        <dbReference type="EMBL" id="KNB18951.1"/>
    </source>
</evidence>
<dbReference type="EMBL" id="DS231702">
    <property type="protein sequence ID" value="KNB04725.1"/>
    <property type="molecule type" value="Genomic_DNA"/>
</dbReference>
<accession>A0A0J9V077</accession>
<dbReference type="KEGG" id="fox:FOXG_19276"/>
<dbReference type="GeneID" id="28959982"/>
<reference evidence="3" key="1">
    <citation type="submission" date="2007-04" db="EMBL/GenBank/DDBJ databases">
        <authorList>
            <consortium name="The Broad Institute Genome Sequencing Platform"/>
            <person name="Birren B."/>
            <person name="Lander E."/>
            <person name="Galagan J."/>
            <person name="Nusbaum C."/>
            <person name="Devon K."/>
            <person name="Ma L.-J."/>
            <person name="Jaffe D."/>
            <person name="Butler J."/>
            <person name="Alvarez P."/>
            <person name="Gnerre S."/>
            <person name="Grabherr M."/>
            <person name="Kleber M."/>
            <person name="Mauceli E."/>
            <person name="Brockman W."/>
            <person name="MacCallum I.A."/>
            <person name="Young S."/>
            <person name="LaButti K."/>
            <person name="DeCaprio D."/>
            <person name="Crawford M."/>
            <person name="Koehrsen M."/>
            <person name="Engels R."/>
            <person name="Montgomery P."/>
            <person name="Pearson M."/>
            <person name="Howarth C."/>
            <person name="Larson L."/>
            <person name="White J."/>
            <person name="O'Leary S."/>
            <person name="Kodira C."/>
            <person name="Zeng Q."/>
            <person name="Yandava C."/>
            <person name="Alvarado L."/>
            <person name="Kistler C."/>
            <person name="Shim W.-B."/>
            <person name="Kang S."/>
            <person name="Woloshuk C."/>
        </authorList>
    </citation>
    <scope>NUCLEOTIDE SEQUENCE</scope>
    <source>
        <strain evidence="3">4287</strain>
    </source>
</reference>
<feature type="region of interest" description="Disordered" evidence="1">
    <location>
        <begin position="1"/>
        <end position="39"/>
    </location>
</feature>
<dbReference type="VEuPathDB" id="FungiDB:FOXG_19746"/>
<dbReference type="RefSeq" id="XP_018256996.1">
    <property type="nucleotide sequence ID" value="XM_018402839.1"/>
</dbReference>
<protein>
    <submittedName>
        <fullName evidence="3">Uncharacterized protein</fullName>
    </submittedName>
</protein>